<name>A0A0R3TWG1_RODNA</name>
<accession>A0A0R3TWG1</accession>
<dbReference type="PANTHER" id="PTHR21483:SF18">
    <property type="entry name" value="RNA POLYMERASE II-ASSOCIATED PROTEIN 1"/>
    <property type="match status" value="1"/>
</dbReference>
<feature type="domain" description="RPAP1 N-terminal" evidence="3">
    <location>
        <begin position="173"/>
        <end position="211"/>
    </location>
</feature>
<reference evidence="4 5" key="2">
    <citation type="submission" date="2018-11" db="EMBL/GenBank/DDBJ databases">
        <authorList>
            <consortium name="Pathogen Informatics"/>
        </authorList>
    </citation>
    <scope>NUCLEOTIDE SEQUENCE [LARGE SCALE GENOMIC DNA]</scope>
</reference>
<sequence length="521" mass="57462">MLNRFAKAEEDLLREQAEYLRNPRAARIVNTQICSHQFPRNTSQYKDSSCLISPFGSKIIERITPTDGSNCNSEVPIAEATGQPHVPVLGDTIRDEGLLLAAKRLNSEQPRKRSLFARQLLAAKEGKVLNIESDLQPQIIAPDKLSQPLKELDTIGPVVIRKEKSVAANELVRIHEMSINRLSQLSEEDILREREALLSSMDPKLISFLIHKKPSLSFLPLNNWDFHSLGAAHGSLPAEPMDIDSSPQQETKPSIDTASLLASLGLESATSIPHMDVVEPEKLAWMQELPGSAKAPDDEIKSVNGQSISARFDLEGRVVPPGANIPMHLGLHHHGEEPERGGYTISELFHLASSTHPNQRRIALSSLAAALAASRRGYHATHLAIPSLLPSLLLCRPPGICFLLRWALDRCVSEASCASSVTAVEGGVSMAIVGECLRALNSLLVDDQGEVRFKCTTKNNCLWLTCVANLVSTLILRPVHTQDDGRWKKRINSQFVFYKTLQNSIRVNSQHNLGLVILRQL</sequence>
<dbReference type="WBParaSite" id="HNAJ_0001219301-mRNA-1">
    <property type="protein sequence ID" value="HNAJ_0001219301-mRNA-1"/>
    <property type="gene ID" value="HNAJ_0001219301"/>
</dbReference>
<evidence type="ECO:0000313" key="5">
    <source>
        <dbReference type="Proteomes" id="UP000278807"/>
    </source>
</evidence>
<dbReference type="EMBL" id="UZAE01014090">
    <property type="protein sequence ID" value="VDO12391.1"/>
    <property type="molecule type" value="Genomic_DNA"/>
</dbReference>
<evidence type="ECO:0000256" key="1">
    <source>
        <dbReference type="ARBA" id="ARBA00009953"/>
    </source>
</evidence>
<dbReference type="AlphaFoldDB" id="A0A0R3TWG1"/>
<dbReference type="InterPro" id="IPR039913">
    <property type="entry name" value="RPAP1/Rba50"/>
</dbReference>
<organism evidence="6">
    <name type="scientific">Rodentolepis nana</name>
    <name type="common">Dwarf tapeworm</name>
    <name type="synonym">Hymenolepis nana</name>
    <dbReference type="NCBI Taxonomy" id="102285"/>
    <lineage>
        <taxon>Eukaryota</taxon>
        <taxon>Metazoa</taxon>
        <taxon>Spiralia</taxon>
        <taxon>Lophotrochozoa</taxon>
        <taxon>Platyhelminthes</taxon>
        <taxon>Cestoda</taxon>
        <taxon>Eucestoda</taxon>
        <taxon>Cyclophyllidea</taxon>
        <taxon>Hymenolepididae</taxon>
        <taxon>Rodentolepis</taxon>
    </lineage>
</organism>
<evidence type="ECO:0000313" key="6">
    <source>
        <dbReference type="WBParaSite" id="HNAJ_0001219301-mRNA-1"/>
    </source>
</evidence>
<proteinExistence type="inferred from homology"/>
<dbReference type="OrthoDB" id="348201at2759"/>
<gene>
    <name evidence="4" type="ORF">HNAJ_LOCUS12182</name>
</gene>
<dbReference type="InterPro" id="IPR013929">
    <property type="entry name" value="RPAP1_C"/>
</dbReference>
<dbReference type="Pfam" id="PF08621">
    <property type="entry name" value="RPAP1_N"/>
    <property type="match status" value="1"/>
</dbReference>
<keyword evidence="5" id="KW-1185">Reference proteome</keyword>
<dbReference type="Proteomes" id="UP000278807">
    <property type="component" value="Unassembled WGS sequence"/>
</dbReference>
<reference evidence="6" key="1">
    <citation type="submission" date="2017-02" db="UniProtKB">
        <authorList>
            <consortium name="WormBaseParasite"/>
        </authorList>
    </citation>
    <scope>IDENTIFICATION</scope>
</reference>
<dbReference type="GO" id="GO:0006366">
    <property type="term" value="P:transcription by RNA polymerase II"/>
    <property type="evidence" value="ECO:0007669"/>
    <property type="project" value="InterPro"/>
</dbReference>
<dbReference type="Pfam" id="PF08620">
    <property type="entry name" value="RPAP1_C"/>
    <property type="match status" value="1"/>
</dbReference>
<comment type="similarity">
    <text evidence="1">Belongs to the RPAP1 family.</text>
</comment>
<dbReference type="STRING" id="102285.A0A0R3TWG1"/>
<evidence type="ECO:0000259" key="2">
    <source>
        <dbReference type="Pfam" id="PF08620"/>
    </source>
</evidence>
<dbReference type="InterPro" id="IPR013930">
    <property type="entry name" value="RPAP1_N"/>
</dbReference>
<feature type="domain" description="RPAP1 C-terminal" evidence="2">
    <location>
        <begin position="310"/>
        <end position="371"/>
    </location>
</feature>
<protein>
    <submittedName>
        <fullName evidence="6">RPAP1_N domain-containing protein</fullName>
    </submittedName>
</protein>
<evidence type="ECO:0000313" key="4">
    <source>
        <dbReference type="EMBL" id="VDO12391.1"/>
    </source>
</evidence>
<dbReference type="PANTHER" id="PTHR21483">
    <property type="entry name" value="RNA POLYMERASE II-ASSOCIATED PROTEIN 1"/>
    <property type="match status" value="1"/>
</dbReference>
<evidence type="ECO:0000259" key="3">
    <source>
        <dbReference type="Pfam" id="PF08621"/>
    </source>
</evidence>